<comment type="caution">
    <text evidence="2">The sequence shown here is derived from an EMBL/GenBank/DDBJ whole genome shotgun (WGS) entry which is preliminary data.</text>
</comment>
<gene>
    <name evidence="2" type="ORF">ABZ510_10110</name>
</gene>
<protein>
    <submittedName>
        <fullName evidence="2">Uncharacterized protein</fullName>
    </submittedName>
</protein>
<accession>A0ABV2WMU2</accession>
<evidence type="ECO:0000313" key="2">
    <source>
        <dbReference type="EMBL" id="MEU1952206.1"/>
    </source>
</evidence>
<keyword evidence="1" id="KW-0732">Signal</keyword>
<name>A0ABV2WMU2_9NOCA</name>
<dbReference type="PROSITE" id="PS51257">
    <property type="entry name" value="PROKAR_LIPOPROTEIN"/>
    <property type="match status" value="1"/>
</dbReference>
<reference evidence="2 3" key="1">
    <citation type="submission" date="2024-06" db="EMBL/GenBank/DDBJ databases">
        <title>The Natural Products Discovery Center: Release of the First 8490 Sequenced Strains for Exploring Actinobacteria Biosynthetic Diversity.</title>
        <authorList>
            <person name="Kalkreuter E."/>
            <person name="Kautsar S.A."/>
            <person name="Yang D."/>
            <person name="Bader C.D."/>
            <person name="Teijaro C.N."/>
            <person name="Fluegel L."/>
            <person name="Davis C.M."/>
            <person name="Simpson J.R."/>
            <person name="Lauterbach L."/>
            <person name="Steele A.D."/>
            <person name="Gui C."/>
            <person name="Meng S."/>
            <person name="Li G."/>
            <person name="Viehrig K."/>
            <person name="Ye F."/>
            <person name="Su P."/>
            <person name="Kiefer A.F."/>
            <person name="Nichols A."/>
            <person name="Cepeda A.J."/>
            <person name="Yan W."/>
            <person name="Fan B."/>
            <person name="Jiang Y."/>
            <person name="Adhikari A."/>
            <person name="Zheng C.-J."/>
            <person name="Schuster L."/>
            <person name="Cowan T.M."/>
            <person name="Smanski M.J."/>
            <person name="Chevrette M.G."/>
            <person name="De Carvalho L.P.S."/>
            <person name="Shen B."/>
        </authorList>
    </citation>
    <scope>NUCLEOTIDE SEQUENCE [LARGE SCALE GENOMIC DNA]</scope>
    <source>
        <strain evidence="2 3">NPDC019708</strain>
    </source>
</reference>
<evidence type="ECO:0000313" key="3">
    <source>
        <dbReference type="Proteomes" id="UP001550628"/>
    </source>
</evidence>
<organism evidence="2 3">
    <name type="scientific">Nocardia rhamnosiphila</name>
    <dbReference type="NCBI Taxonomy" id="426716"/>
    <lineage>
        <taxon>Bacteria</taxon>
        <taxon>Bacillati</taxon>
        <taxon>Actinomycetota</taxon>
        <taxon>Actinomycetes</taxon>
        <taxon>Mycobacteriales</taxon>
        <taxon>Nocardiaceae</taxon>
        <taxon>Nocardia</taxon>
    </lineage>
</organism>
<proteinExistence type="predicted"/>
<dbReference type="Proteomes" id="UP001550628">
    <property type="component" value="Unassembled WGS sequence"/>
</dbReference>
<feature type="chain" id="PRO_5045060252" evidence="1">
    <location>
        <begin position="27"/>
        <end position="111"/>
    </location>
</feature>
<keyword evidence="3" id="KW-1185">Reference proteome</keyword>
<dbReference type="EMBL" id="JBEYBF010000005">
    <property type="protein sequence ID" value="MEU1952206.1"/>
    <property type="molecule type" value="Genomic_DNA"/>
</dbReference>
<sequence>MRFHLPLTVLAASAGCLVLGSGPASALSVDRSEEAVTVHLTDAEAGAIGDLNLGPLLGALPPNFTPEAKQRLGESITEYAGRAARQPGSTLSVIIDQPIAAPPGVSVTVTR</sequence>
<feature type="signal peptide" evidence="1">
    <location>
        <begin position="1"/>
        <end position="26"/>
    </location>
</feature>
<dbReference type="RefSeq" id="WP_356956851.1">
    <property type="nucleotide sequence ID" value="NZ_JBEXYG010000003.1"/>
</dbReference>
<evidence type="ECO:0000256" key="1">
    <source>
        <dbReference type="SAM" id="SignalP"/>
    </source>
</evidence>